<evidence type="ECO:0000256" key="1">
    <source>
        <dbReference type="SAM" id="MobiDB-lite"/>
    </source>
</evidence>
<organism evidence="2 3">
    <name type="scientific">Sandaracinus amylolyticus</name>
    <dbReference type="NCBI Taxonomy" id="927083"/>
    <lineage>
        <taxon>Bacteria</taxon>
        <taxon>Pseudomonadati</taxon>
        <taxon>Myxococcota</taxon>
        <taxon>Polyangia</taxon>
        <taxon>Polyangiales</taxon>
        <taxon>Sandaracinaceae</taxon>
        <taxon>Sandaracinus</taxon>
    </lineage>
</organism>
<dbReference type="AlphaFoldDB" id="A0A0F6SHB3"/>
<dbReference type="OrthoDB" id="1448013at2"/>
<evidence type="ECO:0000313" key="3">
    <source>
        <dbReference type="Proteomes" id="UP000034883"/>
    </source>
</evidence>
<protein>
    <submittedName>
        <fullName evidence="2">Uncharacterized protein</fullName>
    </submittedName>
</protein>
<proteinExistence type="predicted"/>
<dbReference type="STRING" id="927083.DB32_007293"/>
<feature type="compositionally biased region" description="Basic and acidic residues" evidence="1">
    <location>
        <begin position="42"/>
        <end position="52"/>
    </location>
</feature>
<dbReference type="EMBL" id="CP011125">
    <property type="protein sequence ID" value="AKF10144.1"/>
    <property type="molecule type" value="Genomic_DNA"/>
</dbReference>
<evidence type="ECO:0000313" key="2">
    <source>
        <dbReference type="EMBL" id="AKF10144.1"/>
    </source>
</evidence>
<name>A0A0F6SHB3_9BACT</name>
<reference evidence="2 3" key="1">
    <citation type="submission" date="2015-03" db="EMBL/GenBank/DDBJ databases">
        <title>Genome assembly of Sandaracinus amylolyticus DSM 53668.</title>
        <authorList>
            <person name="Sharma G."/>
            <person name="Subramanian S."/>
        </authorList>
    </citation>
    <scope>NUCLEOTIDE SEQUENCE [LARGE SCALE GENOMIC DNA]</scope>
    <source>
        <strain evidence="2 3">DSM 53668</strain>
    </source>
</reference>
<dbReference type="KEGG" id="samy:DB32_007293"/>
<sequence>MRASVLIAILVFVPGCECGHDEEEDRDRASRAESAGGDVMEDPARGVAERMGEGGGDVPAPSRFELVDAELGRGTTRARGWASLEDLRAGRGAARMSLGNWLCRLWTHYGPPPEVQRDGFVYVLRDRETGDVLSAYSAGSGPAMGARLTDEQGAPLASEQQARVAASVNAFVAMIDATEPQPCELELETDLGRIRVGVRDGEWFEDELE</sequence>
<gene>
    <name evidence="2" type="ORF">DB32_007293</name>
</gene>
<feature type="region of interest" description="Disordered" evidence="1">
    <location>
        <begin position="20"/>
        <end position="62"/>
    </location>
</feature>
<keyword evidence="3" id="KW-1185">Reference proteome</keyword>
<dbReference type="RefSeq" id="WP_053237129.1">
    <property type="nucleotide sequence ID" value="NZ_CP011125.1"/>
</dbReference>
<accession>A0A0F6SHB3</accession>
<dbReference type="Proteomes" id="UP000034883">
    <property type="component" value="Chromosome"/>
</dbReference>